<name>A0A430R250_THESC</name>
<proteinExistence type="inferred from homology"/>
<comment type="similarity">
    <text evidence="1">Belongs to the 'phage' integrase family.</text>
</comment>
<dbReference type="AlphaFoldDB" id="A0A430R250"/>
<dbReference type="InterPro" id="IPR011010">
    <property type="entry name" value="DNA_brk_join_enz"/>
</dbReference>
<dbReference type="EMBL" id="PELR01000351">
    <property type="protein sequence ID" value="RTH01462.1"/>
    <property type="molecule type" value="Genomic_DNA"/>
</dbReference>
<accession>A0A430R250</accession>
<evidence type="ECO:0000256" key="2">
    <source>
        <dbReference type="ARBA" id="ARBA00023125"/>
    </source>
</evidence>
<dbReference type="PANTHER" id="PTHR30349">
    <property type="entry name" value="PHAGE INTEGRASE-RELATED"/>
    <property type="match status" value="1"/>
</dbReference>
<evidence type="ECO:0000256" key="1">
    <source>
        <dbReference type="ARBA" id="ARBA00008857"/>
    </source>
</evidence>
<dbReference type="Gene3D" id="1.10.150.130">
    <property type="match status" value="1"/>
</dbReference>
<evidence type="ECO:0000313" key="8">
    <source>
        <dbReference type="Proteomes" id="UP000286910"/>
    </source>
</evidence>
<dbReference type="InterPro" id="IPR050090">
    <property type="entry name" value="Tyrosine_recombinase_XerCD"/>
</dbReference>
<dbReference type="Proteomes" id="UP000286910">
    <property type="component" value="Unassembled WGS sequence"/>
</dbReference>
<sequence>MPRRSKGEGSVRYRKDLKAYEIRLTVAGQRKSVYLKGPKNRDNDRQADLLRRKLALAYGLAPLEGSPPPLLEWLEAHTEALAAEGRRDNTVYNYVLYLRLVRLYLGNPRLDQVTPEALEALYRCLAAEGYSKSVITHVRNFLHSAYERALRYGRTPHNPVNLAKLPRLPSREAGRELSEDELQRILQAAQDHRLFPLFYLLAALGLRRGEALGLTWNDVDLERGELHIRRALVPNHMTGKVSLGPTKTTGSQRILPLPEETRQVLLAHKERMELEGLYHPEGLVFLSTTGTPLRPENLRRLWLDILKKAGVKRTRLHDLRATFITRIIRQTGNPKLAAALAGHQSLTTALQHYAKVSQDDLKATLRSLKLLPSGNPEEEDKG</sequence>
<comment type="caution">
    <text evidence="7">The sequence shown here is derived from an EMBL/GenBank/DDBJ whole genome shotgun (WGS) entry which is preliminary data.</text>
</comment>
<dbReference type="Gene3D" id="1.10.443.10">
    <property type="entry name" value="Intergrase catalytic core"/>
    <property type="match status" value="1"/>
</dbReference>
<dbReference type="InterPro" id="IPR044068">
    <property type="entry name" value="CB"/>
</dbReference>
<evidence type="ECO:0000259" key="6">
    <source>
        <dbReference type="PROSITE" id="PS51900"/>
    </source>
</evidence>
<feature type="domain" description="Core-binding (CB)" evidence="6">
    <location>
        <begin position="68"/>
        <end position="150"/>
    </location>
</feature>
<gene>
    <name evidence="7" type="ORF">CSW45_10155</name>
</gene>
<dbReference type="InterPro" id="IPR002104">
    <property type="entry name" value="Integrase_catalytic"/>
</dbReference>
<dbReference type="Pfam" id="PF00589">
    <property type="entry name" value="Phage_integrase"/>
    <property type="match status" value="1"/>
</dbReference>
<dbReference type="SUPFAM" id="SSF56349">
    <property type="entry name" value="DNA breaking-rejoining enzymes"/>
    <property type="match status" value="1"/>
</dbReference>
<dbReference type="PROSITE" id="PS51898">
    <property type="entry name" value="TYR_RECOMBINASE"/>
    <property type="match status" value="1"/>
</dbReference>
<dbReference type="GO" id="GO:0003677">
    <property type="term" value="F:DNA binding"/>
    <property type="evidence" value="ECO:0007669"/>
    <property type="project" value="UniProtKB-UniRule"/>
</dbReference>
<dbReference type="CDD" id="cd01189">
    <property type="entry name" value="INT_ICEBs1_C_like"/>
    <property type="match status" value="1"/>
</dbReference>
<dbReference type="PROSITE" id="PS51900">
    <property type="entry name" value="CB"/>
    <property type="match status" value="1"/>
</dbReference>
<protein>
    <submittedName>
        <fullName evidence="7">Site-specific integrase</fullName>
    </submittedName>
</protein>
<dbReference type="InterPro" id="IPR010998">
    <property type="entry name" value="Integrase_recombinase_N"/>
</dbReference>
<keyword evidence="3" id="KW-0233">DNA recombination</keyword>
<dbReference type="GO" id="GO:0015074">
    <property type="term" value="P:DNA integration"/>
    <property type="evidence" value="ECO:0007669"/>
    <property type="project" value="InterPro"/>
</dbReference>
<dbReference type="InterPro" id="IPR013762">
    <property type="entry name" value="Integrase-like_cat_sf"/>
</dbReference>
<evidence type="ECO:0000313" key="7">
    <source>
        <dbReference type="EMBL" id="RTH01462.1"/>
    </source>
</evidence>
<keyword evidence="2 4" id="KW-0238">DNA-binding</keyword>
<organism evidence="7 8">
    <name type="scientific">Thermus scotoductus</name>
    <dbReference type="NCBI Taxonomy" id="37636"/>
    <lineage>
        <taxon>Bacteria</taxon>
        <taxon>Thermotogati</taxon>
        <taxon>Deinococcota</taxon>
        <taxon>Deinococci</taxon>
        <taxon>Thermales</taxon>
        <taxon>Thermaceae</taxon>
        <taxon>Thermus</taxon>
    </lineage>
</organism>
<dbReference type="GO" id="GO:0006310">
    <property type="term" value="P:DNA recombination"/>
    <property type="evidence" value="ECO:0007669"/>
    <property type="project" value="UniProtKB-KW"/>
</dbReference>
<evidence type="ECO:0000256" key="4">
    <source>
        <dbReference type="PROSITE-ProRule" id="PRU01248"/>
    </source>
</evidence>
<feature type="domain" description="Tyr recombinase" evidence="5">
    <location>
        <begin position="172"/>
        <end position="366"/>
    </location>
</feature>
<dbReference type="PANTHER" id="PTHR30349:SF64">
    <property type="entry name" value="PROPHAGE INTEGRASE INTD-RELATED"/>
    <property type="match status" value="1"/>
</dbReference>
<evidence type="ECO:0000256" key="3">
    <source>
        <dbReference type="ARBA" id="ARBA00023172"/>
    </source>
</evidence>
<evidence type="ECO:0000259" key="5">
    <source>
        <dbReference type="PROSITE" id="PS51898"/>
    </source>
</evidence>
<reference evidence="7 8" key="1">
    <citation type="journal article" date="2019" name="Extremophiles">
        <title>Biogeography of thermophiles and predominance of Thermus scotoductus in domestic water heaters.</title>
        <authorList>
            <person name="Wilpiszeski R.L."/>
            <person name="Zhang Z."/>
            <person name="House C.H."/>
        </authorList>
    </citation>
    <scope>NUCLEOTIDE SEQUENCE [LARGE SCALE GENOMIC DNA]</scope>
    <source>
        <strain evidence="7 8">32_S32</strain>
    </source>
</reference>